<protein>
    <submittedName>
        <fullName evidence="1">Uncharacterized protein</fullName>
    </submittedName>
</protein>
<gene>
    <name evidence="1" type="primary">240</name>
    <name evidence="1" type="ORF">SEA_FAUST_240</name>
</gene>
<accession>A0A7G9UZ57</accession>
<dbReference type="Proteomes" id="UP000516151">
    <property type="component" value="Segment"/>
</dbReference>
<evidence type="ECO:0000313" key="2">
    <source>
        <dbReference type="Proteomes" id="UP000516151"/>
    </source>
</evidence>
<name>A0A7G9UZ57_9CAUD</name>
<proteinExistence type="predicted"/>
<dbReference type="RefSeq" id="YP_010651819.1">
    <property type="nucleotide sequence ID" value="NC_070783.1"/>
</dbReference>
<dbReference type="KEGG" id="vg:77927535"/>
<keyword evidence="2" id="KW-1185">Reference proteome</keyword>
<reference evidence="1 2" key="1">
    <citation type="submission" date="2020-06" db="EMBL/GenBank/DDBJ databases">
        <authorList>
            <person name="Arora M.N."/>
            <person name="Dalling M.T."/>
            <person name="Dawson S.P.M."/>
            <person name="Elia S.N."/>
            <person name="Burke B."/>
            <person name="Shaffer C.D."/>
            <person name="Weston-Hafer K.A."/>
            <person name="Garlena R.A."/>
            <person name="Russell D.A."/>
            <person name="Pope W.H."/>
            <person name="Jacobs-Sera D."/>
            <person name="Hatfull G.F."/>
        </authorList>
    </citation>
    <scope>NUCLEOTIDE SEQUENCE [LARGE SCALE GENOMIC DNA]</scope>
</reference>
<dbReference type="EMBL" id="MT684598">
    <property type="protein sequence ID" value="QNN99312.1"/>
    <property type="molecule type" value="Genomic_DNA"/>
</dbReference>
<organism evidence="1 2">
    <name type="scientific">Streptomyces phage Faust</name>
    <dbReference type="NCBI Taxonomy" id="2767565"/>
    <lineage>
        <taxon>Viruses</taxon>
        <taxon>Duplodnaviria</taxon>
        <taxon>Heunggongvirae</taxon>
        <taxon>Uroviricota</taxon>
        <taxon>Caudoviricetes</taxon>
        <taxon>Stanwilliamsviridae</taxon>
        <taxon>Loccivirinae</taxon>
        <taxon>Faustvirus</taxon>
        <taxon>Faustvirus faust</taxon>
    </lineage>
</organism>
<evidence type="ECO:0000313" key="1">
    <source>
        <dbReference type="EMBL" id="QNN99312.1"/>
    </source>
</evidence>
<sequence>MTAYMVYHCPADTWNPVNQLPVAVFLDQDDAILYASKQKGYGLNIDWFVKDVPLNPEVSK</sequence>
<dbReference type="GeneID" id="77927535"/>